<sequence length="206" mass="22263">MAQGLVALLIFVALISLSLASTLPKSFGDYNGGPVNFHKMQKLLNYTDKLARDFVTELTGHEHSHDTRSSSKNQAPEVAAQHDSGSSSHESHSHENEQGYGPSGGGCGYSGGSINNYVQPQQQQYYVQPPQQQYYPYYQQYQNYYPQYYPRPAYGNGGSGCGGGCNGGGCGSNSGYGNYGGYGNNNNGFNMLGFPNLFAGLYGKKK</sequence>
<name>A0A914DTD9_9BILA</name>
<evidence type="ECO:0000313" key="4">
    <source>
        <dbReference type="WBParaSite" id="ACRNAN_scaffold3789.g28239.t1"/>
    </source>
</evidence>
<reference evidence="4" key="1">
    <citation type="submission" date="2022-11" db="UniProtKB">
        <authorList>
            <consortium name="WormBaseParasite"/>
        </authorList>
    </citation>
    <scope>IDENTIFICATION</scope>
</reference>
<accession>A0A914DTD9</accession>
<proteinExistence type="predicted"/>
<dbReference type="Proteomes" id="UP000887540">
    <property type="component" value="Unplaced"/>
</dbReference>
<keyword evidence="2" id="KW-0732">Signal</keyword>
<feature type="chain" id="PRO_5037504031" evidence="2">
    <location>
        <begin position="21"/>
        <end position="206"/>
    </location>
</feature>
<dbReference type="AlphaFoldDB" id="A0A914DTD9"/>
<dbReference type="WBParaSite" id="ACRNAN_scaffold3789.g28239.t1">
    <property type="protein sequence ID" value="ACRNAN_scaffold3789.g28239.t1"/>
    <property type="gene ID" value="ACRNAN_scaffold3789.g28239"/>
</dbReference>
<feature type="signal peptide" evidence="2">
    <location>
        <begin position="1"/>
        <end position="20"/>
    </location>
</feature>
<organism evidence="3 4">
    <name type="scientific">Acrobeloides nanus</name>
    <dbReference type="NCBI Taxonomy" id="290746"/>
    <lineage>
        <taxon>Eukaryota</taxon>
        <taxon>Metazoa</taxon>
        <taxon>Ecdysozoa</taxon>
        <taxon>Nematoda</taxon>
        <taxon>Chromadorea</taxon>
        <taxon>Rhabditida</taxon>
        <taxon>Tylenchina</taxon>
        <taxon>Cephalobomorpha</taxon>
        <taxon>Cephaloboidea</taxon>
        <taxon>Cephalobidae</taxon>
        <taxon>Acrobeloides</taxon>
    </lineage>
</organism>
<evidence type="ECO:0000313" key="3">
    <source>
        <dbReference type="Proteomes" id="UP000887540"/>
    </source>
</evidence>
<evidence type="ECO:0000256" key="2">
    <source>
        <dbReference type="SAM" id="SignalP"/>
    </source>
</evidence>
<keyword evidence="3" id="KW-1185">Reference proteome</keyword>
<protein>
    <submittedName>
        <fullName evidence="4">Uncharacterized protein</fullName>
    </submittedName>
</protein>
<feature type="compositionally biased region" description="Basic and acidic residues" evidence="1">
    <location>
        <begin position="59"/>
        <end position="69"/>
    </location>
</feature>
<feature type="region of interest" description="Disordered" evidence="1">
    <location>
        <begin position="59"/>
        <end position="105"/>
    </location>
</feature>
<evidence type="ECO:0000256" key="1">
    <source>
        <dbReference type="SAM" id="MobiDB-lite"/>
    </source>
</evidence>